<evidence type="ECO:0000256" key="1">
    <source>
        <dbReference type="SAM" id="Phobius"/>
    </source>
</evidence>
<comment type="caution">
    <text evidence="3">The sequence shown here is derived from an EMBL/GenBank/DDBJ whole genome shotgun (WGS) entry which is preliminary data.</text>
</comment>
<organism evidence="3 4">
    <name type="scientific">Cellulomonas oligotrophica</name>
    <dbReference type="NCBI Taxonomy" id="931536"/>
    <lineage>
        <taxon>Bacteria</taxon>
        <taxon>Bacillati</taxon>
        <taxon>Actinomycetota</taxon>
        <taxon>Actinomycetes</taxon>
        <taxon>Micrococcales</taxon>
        <taxon>Cellulomonadaceae</taxon>
        <taxon>Cellulomonas</taxon>
    </lineage>
</organism>
<dbReference type="Proteomes" id="UP000618382">
    <property type="component" value="Unassembled WGS sequence"/>
</dbReference>
<dbReference type="EMBL" id="BONN01000001">
    <property type="protein sequence ID" value="GIG31415.1"/>
    <property type="molecule type" value="Genomic_DNA"/>
</dbReference>
<evidence type="ECO:0000313" key="2">
    <source>
        <dbReference type="EMBL" id="GIG31415.1"/>
    </source>
</evidence>
<dbReference type="Proteomes" id="UP000577956">
    <property type="component" value="Unassembled WGS sequence"/>
</dbReference>
<gene>
    <name evidence="3" type="ORF">BKA21_001125</name>
    <name evidence="2" type="ORF">Col01nite_05740</name>
</gene>
<keyword evidence="5" id="KW-1185">Reference proteome</keyword>
<reference evidence="3 4" key="1">
    <citation type="submission" date="2020-07" db="EMBL/GenBank/DDBJ databases">
        <title>Sequencing the genomes of 1000 actinobacteria strains.</title>
        <authorList>
            <person name="Klenk H.-P."/>
        </authorList>
    </citation>
    <scope>NUCLEOTIDE SEQUENCE [LARGE SCALE GENOMIC DNA]</scope>
    <source>
        <strain evidence="3 4">DSM 24482</strain>
    </source>
</reference>
<dbReference type="RefSeq" id="WP_140457365.1">
    <property type="nucleotide sequence ID" value="NZ_BAABFI010000015.1"/>
</dbReference>
<name>A0A7Y9FGI5_9CELL</name>
<keyword evidence="1" id="KW-0812">Transmembrane</keyword>
<accession>A0A7Y9FGI5</accession>
<keyword evidence="1" id="KW-1133">Transmembrane helix</keyword>
<keyword evidence="1" id="KW-0472">Membrane</keyword>
<evidence type="ECO:0000313" key="3">
    <source>
        <dbReference type="EMBL" id="NYD85576.1"/>
    </source>
</evidence>
<sequence>MTTHHAPALVPSATDAPAQPQHDVRSAVAVVAAGLVLVALLVGGTALLTAVLDVARWVSA</sequence>
<dbReference type="AlphaFoldDB" id="A0A7Y9FGI5"/>
<proteinExistence type="predicted"/>
<feature type="transmembrane region" description="Helical" evidence="1">
    <location>
        <begin position="27"/>
        <end position="52"/>
    </location>
</feature>
<reference evidence="2 5" key="2">
    <citation type="submission" date="2021-01" db="EMBL/GenBank/DDBJ databases">
        <title>Whole genome shotgun sequence of Cellulomonas oligotrophica NBRC 109435.</title>
        <authorList>
            <person name="Komaki H."/>
            <person name="Tamura T."/>
        </authorList>
    </citation>
    <scope>NUCLEOTIDE SEQUENCE [LARGE SCALE GENOMIC DNA]</scope>
    <source>
        <strain evidence="2 5">NBRC 109435</strain>
    </source>
</reference>
<evidence type="ECO:0000313" key="4">
    <source>
        <dbReference type="Proteomes" id="UP000577956"/>
    </source>
</evidence>
<evidence type="ECO:0000313" key="5">
    <source>
        <dbReference type="Proteomes" id="UP000618382"/>
    </source>
</evidence>
<protein>
    <submittedName>
        <fullName evidence="3">Uncharacterized protein</fullName>
    </submittedName>
</protein>
<dbReference type="EMBL" id="JACCBK010000001">
    <property type="protein sequence ID" value="NYD85576.1"/>
    <property type="molecule type" value="Genomic_DNA"/>
</dbReference>